<dbReference type="GO" id="GO:0003735">
    <property type="term" value="F:structural constituent of ribosome"/>
    <property type="evidence" value="ECO:0007669"/>
    <property type="project" value="InterPro"/>
</dbReference>
<protein>
    <submittedName>
        <fullName evidence="4">Ribosomal protein S8</fullName>
    </submittedName>
</protein>
<dbReference type="InterPro" id="IPR035987">
    <property type="entry name" value="Ribosomal_uS8_sf"/>
</dbReference>
<evidence type="ECO:0000256" key="1">
    <source>
        <dbReference type="ARBA" id="ARBA00006471"/>
    </source>
</evidence>
<comment type="similarity">
    <text evidence="1">Belongs to the universal ribosomal protein uS8 family.</text>
</comment>
<sequence>MKNYLWNMLTNIKNGQMAKKSIVTGPRKNICESFLKILWDEGFIAGYKISSQNAQMLNIFLSYTKNGTPVINSLKFLSKPSQRIYYSSKQIWKIDSSKTFIIFSTSLGLKSINECKKYKIGGEPLIIIN</sequence>
<keyword evidence="3" id="KW-0687">Ribonucleoprotein</keyword>
<name>A0A2Z5ZA56_9STRA</name>
<dbReference type="EMBL" id="AP018505">
    <property type="protein sequence ID" value="BBC77520.1"/>
    <property type="molecule type" value="Genomic_DNA"/>
</dbReference>
<gene>
    <name evidence="4" type="primary">rps8</name>
</gene>
<dbReference type="Gene3D" id="3.30.1490.10">
    <property type="match status" value="1"/>
</dbReference>
<accession>A0A2Z5ZA56</accession>
<dbReference type="GO" id="GO:0006412">
    <property type="term" value="P:translation"/>
    <property type="evidence" value="ECO:0007669"/>
    <property type="project" value="InterPro"/>
</dbReference>
<dbReference type="Gene3D" id="3.30.1370.30">
    <property type="match status" value="1"/>
</dbReference>
<dbReference type="GO" id="GO:0005840">
    <property type="term" value="C:ribosome"/>
    <property type="evidence" value="ECO:0007669"/>
    <property type="project" value="UniProtKB-KW"/>
</dbReference>
<dbReference type="InterPro" id="IPR000630">
    <property type="entry name" value="Ribosomal_uS8"/>
</dbReference>
<proteinExistence type="inferred from homology"/>
<evidence type="ECO:0000313" key="4">
    <source>
        <dbReference type="EMBL" id="BBC77520.1"/>
    </source>
</evidence>
<organism evidence="4">
    <name type="scientific">Nitzschia sp. PL3-2</name>
    <dbReference type="NCBI Taxonomy" id="2083271"/>
    <lineage>
        <taxon>Eukaryota</taxon>
        <taxon>Sar</taxon>
        <taxon>Stramenopiles</taxon>
        <taxon>Ochrophyta</taxon>
        <taxon>Bacillariophyta</taxon>
        <taxon>Bacillariophyceae</taxon>
        <taxon>Bacillariophycidae</taxon>
        <taxon>Bacillariales</taxon>
        <taxon>Bacillariaceae</taxon>
        <taxon>Nitzschia</taxon>
    </lineage>
</organism>
<evidence type="ECO:0000256" key="2">
    <source>
        <dbReference type="ARBA" id="ARBA00022980"/>
    </source>
</evidence>
<geneLocation type="mitochondrion" evidence="4"/>
<dbReference type="AlphaFoldDB" id="A0A2Z5ZA56"/>
<dbReference type="Pfam" id="PF00410">
    <property type="entry name" value="Ribosomal_S8"/>
    <property type="match status" value="1"/>
</dbReference>
<keyword evidence="4" id="KW-0496">Mitochondrion</keyword>
<evidence type="ECO:0000256" key="3">
    <source>
        <dbReference type="ARBA" id="ARBA00023274"/>
    </source>
</evidence>
<dbReference type="PANTHER" id="PTHR11758">
    <property type="entry name" value="40S RIBOSOMAL PROTEIN S15A"/>
    <property type="match status" value="1"/>
</dbReference>
<dbReference type="SUPFAM" id="SSF56047">
    <property type="entry name" value="Ribosomal protein S8"/>
    <property type="match status" value="1"/>
</dbReference>
<reference evidence="4" key="1">
    <citation type="submission" date="2018-02" db="EMBL/GenBank/DDBJ databases">
        <title>Evolution and diversity of non-photosynthetic diatom plastid genomes.</title>
        <authorList>
            <person name="Kamikawa R."/>
            <person name="Ishii K."/>
        </authorList>
    </citation>
    <scope>NUCLEOTIDE SEQUENCE</scope>
    <source>
        <strain evidence="4">PL3-2</strain>
    </source>
</reference>
<keyword evidence="2 4" id="KW-0689">Ribosomal protein</keyword>
<dbReference type="GO" id="GO:1990904">
    <property type="term" value="C:ribonucleoprotein complex"/>
    <property type="evidence" value="ECO:0007669"/>
    <property type="project" value="UniProtKB-KW"/>
</dbReference>